<dbReference type="EMBL" id="FQUP01000001">
    <property type="protein sequence ID" value="SHE88920.1"/>
    <property type="molecule type" value="Genomic_DNA"/>
</dbReference>
<dbReference type="GO" id="GO:0016783">
    <property type="term" value="F:sulfurtransferase activity"/>
    <property type="evidence" value="ECO:0007669"/>
    <property type="project" value="InterPro"/>
</dbReference>
<dbReference type="SUPFAM" id="SSF53927">
    <property type="entry name" value="Cytidine deaminase-like"/>
    <property type="match status" value="1"/>
</dbReference>
<gene>
    <name evidence="3" type="primary">fdhD</name>
    <name evidence="4" type="ORF">SAMN02745157_1158</name>
</gene>
<feature type="active site" description="Cysteine persulfide intermediate" evidence="3">
    <location>
        <position position="128"/>
    </location>
</feature>
<dbReference type="STRING" id="1122133.SAMN02745157_1158"/>
<dbReference type="InterPro" id="IPR016193">
    <property type="entry name" value="Cytidine_deaminase-like"/>
</dbReference>
<comment type="function">
    <text evidence="3">Required for formate dehydrogenase (FDH) activity. Acts as a sulfur carrier protein that transfers sulfur from IscS to the molybdenum cofactor prior to its insertion into FDH.</text>
</comment>
<comment type="subcellular location">
    <subcellularLocation>
        <location evidence="3">Cytoplasm</location>
    </subcellularLocation>
</comment>
<dbReference type="HAMAP" id="MF_00187">
    <property type="entry name" value="FdhD"/>
    <property type="match status" value="1"/>
</dbReference>
<dbReference type="AlphaFoldDB" id="A0A1M4X613"/>
<evidence type="ECO:0000256" key="3">
    <source>
        <dbReference type="HAMAP-Rule" id="MF_00187"/>
    </source>
</evidence>
<dbReference type="NCBIfam" id="TIGR00129">
    <property type="entry name" value="fdhD_narQ"/>
    <property type="match status" value="1"/>
</dbReference>
<dbReference type="Gene3D" id="3.10.20.10">
    <property type="match status" value="1"/>
</dbReference>
<comment type="caution">
    <text evidence="3">Lacks conserved residue(s) required for the propagation of feature annotation.</text>
</comment>
<dbReference type="Pfam" id="PF02634">
    <property type="entry name" value="FdhD-NarQ"/>
    <property type="match status" value="1"/>
</dbReference>
<evidence type="ECO:0000313" key="5">
    <source>
        <dbReference type="Proteomes" id="UP000184485"/>
    </source>
</evidence>
<dbReference type="PANTHER" id="PTHR30592:SF1">
    <property type="entry name" value="SULFUR CARRIER PROTEIN FDHD"/>
    <property type="match status" value="1"/>
</dbReference>
<name>A0A1M4X613_9HYPH</name>
<dbReference type="GO" id="GO:0097163">
    <property type="term" value="F:sulfur carrier activity"/>
    <property type="evidence" value="ECO:0007669"/>
    <property type="project" value="UniProtKB-UniRule"/>
</dbReference>
<keyword evidence="1 3" id="KW-0963">Cytoplasm</keyword>
<evidence type="ECO:0000313" key="4">
    <source>
        <dbReference type="EMBL" id="SHE88920.1"/>
    </source>
</evidence>
<dbReference type="PANTHER" id="PTHR30592">
    <property type="entry name" value="FORMATE DEHYDROGENASE"/>
    <property type="match status" value="1"/>
</dbReference>
<evidence type="ECO:0000256" key="1">
    <source>
        <dbReference type="ARBA" id="ARBA00022490"/>
    </source>
</evidence>
<organism evidence="4 5">
    <name type="scientific">Kaistia soli DSM 19436</name>
    <dbReference type="NCBI Taxonomy" id="1122133"/>
    <lineage>
        <taxon>Bacteria</taxon>
        <taxon>Pseudomonadati</taxon>
        <taxon>Pseudomonadota</taxon>
        <taxon>Alphaproteobacteria</taxon>
        <taxon>Hyphomicrobiales</taxon>
        <taxon>Kaistiaceae</taxon>
        <taxon>Kaistia</taxon>
    </lineage>
</organism>
<proteinExistence type="inferred from homology"/>
<dbReference type="GO" id="GO:0006777">
    <property type="term" value="P:Mo-molybdopterin cofactor biosynthetic process"/>
    <property type="evidence" value="ECO:0007669"/>
    <property type="project" value="UniProtKB-UniRule"/>
</dbReference>
<dbReference type="Proteomes" id="UP000184485">
    <property type="component" value="Unassembled WGS sequence"/>
</dbReference>
<accession>A0A1M4X613</accession>
<dbReference type="PIRSF" id="PIRSF015626">
    <property type="entry name" value="FdhD"/>
    <property type="match status" value="1"/>
</dbReference>
<keyword evidence="5" id="KW-1185">Reference proteome</keyword>
<sequence length="292" mass="30392">MRAAVSSAGSTLRSKGMAGIDLACETVETLAFRRGVALPAGRTVPAEIAVAITYGGSTHAVLMASPNDLDDLAIGFSLTEGIVDTADEIEAIERIDSDLGIEMRLRLAIPREARLAARRRSMAGPVGCGLCGIESLEAATRILPQVEAEATFSPADILAAMAALGPMQTLNEATHAMHAAAFWRPGCGVGPVREDIGRHNALDKLAGALSRWRGEADQGAVLLTSRVSVEMVQKTAVIGAPLIVAVSAPSDLAIRTADAAGITLVAVARADGFEVFTHPRRLFADGAIRHVA</sequence>
<evidence type="ECO:0000256" key="2">
    <source>
        <dbReference type="ARBA" id="ARBA00023150"/>
    </source>
</evidence>
<dbReference type="GO" id="GO:0005737">
    <property type="term" value="C:cytoplasm"/>
    <property type="evidence" value="ECO:0007669"/>
    <property type="project" value="UniProtKB-SubCell"/>
</dbReference>
<keyword evidence="2 3" id="KW-0501">Molybdenum cofactor biosynthesis</keyword>
<reference evidence="4 5" key="1">
    <citation type="submission" date="2016-11" db="EMBL/GenBank/DDBJ databases">
        <authorList>
            <person name="Jaros S."/>
            <person name="Januszkiewicz K."/>
            <person name="Wedrychowicz H."/>
        </authorList>
    </citation>
    <scope>NUCLEOTIDE SEQUENCE [LARGE SCALE GENOMIC DNA]</scope>
    <source>
        <strain evidence="4 5">DSM 19436</strain>
    </source>
</reference>
<dbReference type="InterPro" id="IPR003786">
    <property type="entry name" value="FdhD"/>
</dbReference>
<dbReference type="Gene3D" id="3.40.140.10">
    <property type="entry name" value="Cytidine Deaminase, domain 2"/>
    <property type="match status" value="1"/>
</dbReference>
<protein>
    <recommendedName>
        <fullName evidence="3">Sulfur carrier protein FdhD</fullName>
    </recommendedName>
</protein>
<comment type="similarity">
    <text evidence="3">Belongs to the FdhD family.</text>
</comment>